<evidence type="ECO:0000313" key="2">
    <source>
        <dbReference type="EMBL" id="CAG8781525.1"/>
    </source>
</evidence>
<dbReference type="EMBL" id="CAJVPY010022020">
    <property type="protein sequence ID" value="CAG8781525.1"/>
    <property type="molecule type" value="Genomic_DNA"/>
</dbReference>
<dbReference type="Proteomes" id="UP000789405">
    <property type="component" value="Unassembled WGS sequence"/>
</dbReference>
<evidence type="ECO:0000313" key="3">
    <source>
        <dbReference type="Proteomes" id="UP000789405"/>
    </source>
</evidence>
<proteinExistence type="predicted"/>
<sequence>HAQIASKSTQNVLEEQLVNVVYYIILNVLLLIQVYLLNGLENDFEGTSMLSSVILNLMQGHTSILSSPSGYPQQQLKNIDEFSFYCDSYEEPNSHAFQEASSFSYQTCTNTEYVMQNNNLIDNTSYNNTILLYDNLFFDNNYMLLFHY</sequence>
<keyword evidence="1" id="KW-1133">Transmembrane helix</keyword>
<protein>
    <submittedName>
        <fullName evidence="2">11263_t:CDS:1</fullName>
    </submittedName>
</protein>
<organism evidence="2 3">
    <name type="scientific">Dentiscutata erythropus</name>
    <dbReference type="NCBI Taxonomy" id="1348616"/>
    <lineage>
        <taxon>Eukaryota</taxon>
        <taxon>Fungi</taxon>
        <taxon>Fungi incertae sedis</taxon>
        <taxon>Mucoromycota</taxon>
        <taxon>Glomeromycotina</taxon>
        <taxon>Glomeromycetes</taxon>
        <taxon>Diversisporales</taxon>
        <taxon>Gigasporaceae</taxon>
        <taxon>Dentiscutata</taxon>
    </lineage>
</organism>
<gene>
    <name evidence="2" type="ORF">DERYTH_LOCUS19707</name>
</gene>
<accession>A0A9N9NX95</accession>
<keyword evidence="1" id="KW-0812">Transmembrane</keyword>
<keyword evidence="1" id="KW-0472">Membrane</keyword>
<feature type="non-terminal residue" evidence="2">
    <location>
        <position position="1"/>
    </location>
</feature>
<evidence type="ECO:0000256" key="1">
    <source>
        <dbReference type="SAM" id="Phobius"/>
    </source>
</evidence>
<comment type="caution">
    <text evidence="2">The sequence shown here is derived from an EMBL/GenBank/DDBJ whole genome shotgun (WGS) entry which is preliminary data.</text>
</comment>
<feature type="transmembrane region" description="Helical" evidence="1">
    <location>
        <begin position="20"/>
        <end position="40"/>
    </location>
</feature>
<keyword evidence="3" id="KW-1185">Reference proteome</keyword>
<dbReference type="AlphaFoldDB" id="A0A9N9NX95"/>
<name>A0A9N9NX95_9GLOM</name>
<reference evidence="2" key="1">
    <citation type="submission" date="2021-06" db="EMBL/GenBank/DDBJ databases">
        <authorList>
            <person name="Kallberg Y."/>
            <person name="Tangrot J."/>
            <person name="Rosling A."/>
        </authorList>
    </citation>
    <scope>NUCLEOTIDE SEQUENCE</scope>
    <source>
        <strain evidence="2">MA453B</strain>
    </source>
</reference>